<name>A0A376DS69_CHRCU</name>
<dbReference type="Proteomes" id="UP000255224">
    <property type="component" value="Unassembled WGS sequence"/>
</dbReference>
<gene>
    <name evidence="1" type="ORF">EG346_15595</name>
    <name evidence="2" type="ORF">NCTC13533_01629</name>
</gene>
<dbReference type="EMBL" id="UFVQ01000003">
    <property type="protein sequence ID" value="STC94568.1"/>
    <property type="molecule type" value="Genomic_DNA"/>
</dbReference>
<dbReference type="KEGG" id="ccau:EG346_15595"/>
<reference evidence="4" key="3">
    <citation type="submission" date="2018-11" db="EMBL/GenBank/DDBJ databases">
        <title>Proposal to divide the Flavobacteriaceae and reorganize its genera based on Amino Acid Identity values calculated from whole genome sequences.</title>
        <authorList>
            <person name="Nicholson A.C."/>
            <person name="Gulvik C.A."/>
            <person name="Whitney A.M."/>
            <person name="Humrighouse B.W."/>
            <person name="Bell M."/>
            <person name="Holmes B."/>
            <person name="Steigerwalt A.G."/>
            <person name="Villarma A."/>
            <person name="Sheth M."/>
            <person name="Batra D."/>
            <person name="Pryor J."/>
            <person name="Bernardet J.-F."/>
            <person name="Hugo C."/>
            <person name="Kampfer P."/>
            <person name="Newman J."/>
            <person name="McQuiston J.R."/>
        </authorList>
    </citation>
    <scope>NUCLEOTIDE SEQUENCE [LARGE SCALE GENOMIC DNA]</scope>
    <source>
        <strain evidence="4">G0188</strain>
    </source>
</reference>
<dbReference type="Pfam" id="PF08843">
    <property type="entry name" value="AbiEii"/>
    <property type="match status" value="1"/>
</dbReference>
<evidence type="ECO:0000313" key="1">
    <source>
        <dbReference type="EMBL" id="AZA49512.1"/>
    </source>
</evidence>
<dbReference type="EMBL" id="CP033920">
    <property type="protein sequence ID" value="AZA49512.1"/>
    <property type="molecule type" value="Genomic_DNA"/>
</dbReference>
<dbReference type="AlphaFoldDB" id="A0A376DS69"/>
<dbReference type="InterPro" id="IPR014942">
    <property type="entry name" value="AbiEii"/>
</dbReference>
<reference evidence="2 3" key="1">
    <citation type="submission" date="2018-06" db="EMBL/GenBank/DDBJ databases">
        <authorList>
            <consortium name="Pathogen Informatics"/>
            <person name="Doyle S."/>
        </authorList>
    </citation>
    <scope>NUCLEOTIDE SEQUENCE [LARGE SCALE GENOMIC DNA]</scope>
    <source>
        <strain evidence="2 3">NCTC13533</strain>
    </source>
</reference>
<keyword evidence="2" id="KW-0808">Transferase</keyword>
<keyword evidence="4" id="KW-1185">Reference proteome</keyword>
<dbReference type="GO" id="GO:0016740">
    <property type="term" value="F:transferase activity"/>
    <property type="evidence" value="ECO:0007669"/>
    <property type="project" value="UniProtKB-KW"/>
</dbReference>
<dbReference type="Proteomes" id="UP000273270">
    <property type="component" value="Chromosome"/>
</dbReference>
<organism evidence="2 3">
    <name type="scientific">Chryseobacterium carnipullorum</name>
    <dbReference type="NCBI Taxonomy" id="1124835"/>
    <lineage>
        <taxon>Bacteria</taxon>
        <taxon>Pseudomonadati</taxon>
        <taxon>Bacteroidota</taxon>
        <taxon>Flavobacteriia</taxon>
        <taxon>Flavobacteriales</taxon>
        <taxon>Weeksellaceae</taxon>
        <taxon>Chryseobacterium group</taxon>
        <taxon>Chryseobacterium</taxon>
    </lineage>
</organism>
<accession>A0A3G6N8V9</accession>
<evidence type="ECO:0000313" key="3">
    <source>
        <dbReference type="Proteomes" id="UP000255224"/>
    </source>
</evidence>
<sequence>MYYNTVNDLLKNSLQIVMASETFKDFRLVGGTSLSLQLGHRMSIDIDLFSDAGYGSVDFKAIDNFLRSAFTYVDHSNDLEPAMGKSYIVGTDKDNTVKLDIYYTDTFIRPPIIADEIRLATIEEIIAMKIDVVQRGGRKKDFWDLHECLPNFGIGKMLELHEERYPYGHEKDLILKNLIDFKSADDDFDPICLHGKYWEFIKEDIEEAVKNYQKS</sequence>
<dbReference type="OrthoDB" id="9796281at2"/>
<protein>
    <submittedName>
        <fullName evidence="1">Nucleotidyl transferase AbiEii/AbiGii toxin family protein</fullName>
    </submittedName>
    <submittedName>
        <fullName evidence="2">Nucleotidyl transferase of uncharacterized function (DUF1814)</fullName>
    </submittedName>
</protein>
<evidence type="ECO:0000313" key="4">
    <source>
        <dbReference type="Proteomes" id="UP000273270"/>
    </source>
</evidence>
<evidence type="ECO:0000313" key="2">
    <source>
        <dbReference type="EMBL" id="STC94568.1"/>
    </source>
</evidence>
<dbReference type="RefSeq" id="WP_123879810.1">
    <property type="nucleotide sequence ID" value="NZ_CP033920.1"/>
</dbReference>
<accession>A0A376DS69</accession>
<reference evidence="1" key="2">
    <citation type="submission" date="2018-11" db="EMBL/GenBank/DDBJ databases">
        <title>Proposal to divide the Flavobacteriaceae and reorganize its genera based on Amino Acid Identity values calculated from whole genome sequences.</title>
        <authorList>
            <person name="Nicholson A.C."/>
            <person name="Gulvik C.A."/>
            <person name="Whitney A.M."/>
            <person name="Humrighouse B.W."/>
            <person name="Bell M."/>
            <person name="Holmes B."/>
            <person name="Steigerwalt A."/>
            <person name="Villarma A."/>
            <person name="Sheth M."/>
            <person name="Batra D."/>
            <person name="Pryor J."/>
            <person name="Bernardet J.-F."/>
            <person name="Hugo C."/>
            <person name="Kampfer P."/>
            <person name="Newman J."/>
            <person name="Mcquiston J.R."/>
        </authorList>
    </citation>
    <scope>NUCLEOTIDE SEQUENCE [LARGE SCALE GENOMIC DNA]</scope>
    <source>
        <strain evidence="1">G0188</strain>
    </source>
</reference>
<proteinExistence type="predicted"/>